<dbReference type="SUPFAM" id="SSF53474">
    <property type="entry name" value="alpha/beta-Hydrolases"/>
    <property type="match status" value="1"/>
</dbReference>
<dbReference type="PANTHER" id="PTHR42103">
    <property type="entry name" value="ALPHA/BETA-HYDROLASES SUPERFAMILY PROTEIN"/>
    <property type="match status" value="1"/>
</dbReference>
<gene>
    <name evidence="2" type="ORF">OYT1_ch0301</name>
</gene>
<evidence type="ECO:0000259" key="1">
    <source>
        <dbReference type="Pfam" id="PF12146"/>
    </source>
</evidence>
<name>A0A2Z6G926_9PROT</name>
<dbReference type="RefSeq" id="WP_062625675.1">
    <property type="nucleotide sequence ID" value="NZ_AP018738.1"/>
</dbReference>
<dbReference type="Pfam" id="PF12146">
    <property type="entry name" value="Hydrolase_4"/>
    <property type="match status" value="1"/>
</dbReference>
<accession>A0A2Z6G926</accession>
<dbReference type="InterPro" id="IPR022742">
    <property type="entry name" value="Hydrolase_4"/>
</dbReference>
<evidence type="ECO:0000313" key="2">
    <source>
        <dbReference type="EMBL" id="BBE49874.1"/>
    </source>
</evidence>
<dbReference type="Proteomes" id="UP000033070">
    <property type="component" value="Chromosome"/>
</dbReference>
<reference evidence="2 3" key="1">
    <citation type="submission" date="2018-06" db="EMBL/GenBank/DDBJ databases">
        <title>OYT1 Genome Sequencing.</title>
        <authorList>
            <person name="Kato S."/>
            <person name="Itoh T."/>
            <person name="Ohkuma M."/>
        </authorList>
    </citation>
    <scope>NUCLEOTIDE SEQUENCE [LARGE SCALE GENOMIC DNA]</scope>
    <source>
        <strain evidence="2 3">OYT1</strain>
    </source>
</reference>
<dbReference type="Gene3D" id="3.40.50.1820">
    <property type="entry name" value="alpha/beta hydrolase"/>
    <property type="match status" value="1"/>
</dbReference>
<evidence type="ECO:0000313" key="3">
    <source>
        <dbReference type="Proteomes" id="UP000033070"/>
    </source>
</evidence>
<dbReference type="STRING" id="1188319.OYT1_00450"/>
<dbReference type="KEGG" id="fam:OYT1_ch0301"/>
<proteinExistence type="predicted"/>
<keyword evidence="3" id="KW-1185">Reference proteome</keyword>
<feature type="domain" description="Serine aminopeptidase S33" evidence="1">
    <location>
        <begin position="28"/>
        <end position="136"/>
    </location>
</feature>
<protein>
    <recommendedName>
        <fullName evidence="1">Serine aminopeptidase S33 domain-containing protein</fullName>
    </recommendedName>
</protein>
<dbReference type="AlphaFoldDB" id="A0A2Z6G926"/>
<dbReference type="PANTHER" id="PTHR42103:SF2">
    <property type="entry name" value="AB HYDROLASE-1 DOMAIN-CONTAINING PROTEIN"/>
    <property type="match status" value="1"/>
</dbReference>
<dbReference type="InterPro" id="IPR029058">
    <property type="entry name" value="AB_hydrolase_fold"/>
</dbReference>
<dbReference type="OrthoDB" id="9800435at2"/>
<dbReference type="EMBL" id="AP018738">
    <property type="protein sequence ID" value="BBE49874.1"/>
    <property type="molecule type" value="Genomic_DNA"/>
</dbReference>
<sequence length="213" mass="22703">MAERRKFTIPGPAGALEGVVHLPEGEPRAIAVVAHPLPIDGGTMDNKVVTTLTNTFVDLGCAAFRFNFRGVGGSAGEFTGGDGELDDLIAVAHFAYDQFGDLPLILSGFSFGGNVAARAAQSLKPRHLVLVGPAVHRFAAPMTELSSDMPHVAQETLLIHGEKDEIVSLADVLVWAAPQQFPVVVVPDTGHFFHKRLPLLASLVRRHFEGVAL</sequence>
<organism evidence="2 3">
    <name type="scientific">Ferriphaselus amnicola</name>
    <dbReference type="NCBI Taxonomy" id="1188319"/>
    <lineage>
        <taxon>Bacteria</taxon>
        <taxon>Pseudomonadati</taxon>
        <taxon>Pseudomonadota</taxon>
        <taxon>Betaproteobacteria</taxon>
        <taxon>Nitrosomonadales</taxon>
        <taxon>Gallionellaceae</taxon>
        <taxon>Ferriphaselus</taxon>
    </lineage>
</organism>